<keyword evidence="3" id="KW-1185">Reference proteome</keyword>
<evidence type="ECO:0000313" key="2">
    <source>
        <dbReference type="EMBL" id="KHN77468.1"/>
    </source>
</evidence>
<evidence type="ECO:0000313" key="3">
    <source>
        <dbReference type="Proteomes" id="UP000031036"/>
    </source>
</evidence>
<name>A0A0B2V7E3_TOXCA</name>
<dbReference type="EMBL" id="JPKZ01002277">
    <property type="protein sequence ID" value="KHN77468.1"/>
    <property type="molecule type" value="Genomic_DNA"/>
</dbReference>
<dbReference type="PANTHER" id="PTHR47027">
    <property type="entry name" value="REVERSE TRANSCRIPTASE DOMAIN-CONTAINING PROTEIN"/>
    <property type="match status" value="1"/>
</dbReference>
<gene>
    <name evidence="2" type="primary">F52C9.6</name>
    <name evidence="2" type="ORF">Tcan_00291</name>
</gene>
<dbReference type="Pfam" id="PF00078">
    <property type="entry name" value="RVT_1"/>
    <property type="match status" value="1"/>
</dbReference>
<dbReference type="Proteomes" id="UP000031036">
    <property type="component" value="Unassembled WGS sequence"/>
</dbReference>
<dbReference type="InterPro" id="IPR043502">
    <property type="entry name" value="DNA/RNA_pol_sf"/>
</dbReference>
<proteinExistence type="predicted"/>
<comment type="caution">
    <text evidence="2">The sequence shown here is derived from an EMBL/GenBank/DDBJ whole genome shotgun (WGS) entry which is preliminary data.</text>
</comment>
<sequence>MVFQKMNGTGGANTDGEQLNHLHFADDVVLIANNARDINEMLQEVNAKGGEVGLKINAEKSKIMQTAGLPKAYILIGGVILEEVDSYVYLGKELNMRHDPQPEISRRRAAGWRKFYSIIDFLKRTARSYRSHLFNTTVLKAVTYGGETWSLTKGEGQKLAVTETAMERRILGVSLCDHIENKTLCQMSGVADVVGIKPENKIRWTGHVARLADNRWTSRIAEWYPRIENDHSAGLREDGVRTWWRWQVRTGGK</sequence>
<evidence type="ECO:0000259" key="1">
    <source>
        <dbReference type="PROSITE" id="PS50878"/>
    </source>
</evidence>
<dbReference type="OrthoDB" id="5829528at2759"/>
<accession>A0A0B2V7E3</accession>
<dbReference type="PROSITE" id="PS50878">
    <property type="entry name" value="RT_POL"/>
    <property type="match status" value="1"/>
</dbReference>
<dbReference type="PANTHER" id="PTHR47027:SF20">
    <property type="entry name" value="REVERSE TRANSCRIPTASE-LIKE PROTEIN WITH RNA-DIRECTED DNA POLYMERASE DOMAIN"/>
    <property type="match status" value="1"/>
</dbReference>
<organism evidence="2 3">
    <name type="scientific">Toxocara canis</name>
    <name type="common">Canine roundworm</name>
    <dbReference type="NCBI Taxonomy" id="6265"/>
    <lineage>
        <taxon>Eukaryota</taxon>
        <taxon>Metazoa</taxon>
        <taxon>Ecdysozoa</taxon>
        <taxon>Nematoda</taxon>
        <taxon>Chromadorea</taxon>
        <taxon>Rhabditida</taxon>
        <taxon>Spirurina</taxon>
        <taxon>Ascaridomorpha</taxon>
        <taxon>Ascaridoidea</taxon>
        <taxon>Toxocaridae</taxon>
        <taxon>Toxocara</taxon>
    </lineage>
</organism>
<dbReference type="AlphaFoldDB" id="A0A0B2V7E3"/>
<protein>
    <submittedName>
        <fullName evidence="2">Uncharacterized transposon-derived protein F52C9.6</fullName>
    </submittedName>
</protein>
<dbReference type="OMA" id="PRIENDH"/>
<reference evidence="2 3" key="1">
    <citation type="submission" date="2014-11" db="EMBL/GenBank/DDBJ databases">
        <title>Genetic blueprint of the zoonotic pathogen Toxocara canis.</title>
        <authorList>
            <person name="Zhu X.-Q."/>
            <person name="Korhonen P.K."/>
            <person name="Cai H."/>
            <person name="Young N.D."/>
            <person name="Nejsum P."/>
            <person name="von Samson-Himmelstjerna G."/>
            <person name="Boag P.R."/>
            <person name="Tan P."/>
            <person name="Li Q."/>
            <person name="Min J."/>
            <person name="Yang Y."/>
            <person name="Wang X."/>
            <person name="Fang X."/>
            <person name="Hall R.S."/>
            <person name="Hofmann A."/>
            <person name="Sternberg P.W."/>
            <person name="Jex A.R."/>
            <person name="Gasser R.B."/>
        </authorList>
    </citation>
    <scope>NUCLEOTIDE SEQUENCE [LARGE SCALE GENOMIC DNA]</scope>
    <source>
        <strain evidence="2">PN_DK_2014</strain>
    </source>
</reference>
<dbReference type="InterPro" id="IPR000477">
    <property type="entry name" value="RT_dom"/>
</dbReference>
<dbReference type="STRING" id="6265.A0A0B2V7E3"/>
<feature type="domain" description="Reverse transcriptase" evidence="1">
    <location>
        <begin position="1"/>
        <end position="81"/>
    </location>
</feature>
<dbReference type="SUPFAM" id="SSF56672">
    <property type="entry name" value="DNA/RNA polymerases"/>
    <property type="match status" value="1"/>
</dbReference>